<reference evidence="1" key="1">
    <citation type="submission" date="2022-09" db="EMBL/GenBank/DDBJ databases">
        <title>Comparative genomics and taxonomic characterization of three novel marine species of genus Reichenbachiella exhibiting antioxidant and polysaccharide degradation activities.</title>
        <authorList>
            <person name="Muhammad N."/>
            <person name="Lee Y.-J."/>
            <person name="Ko J."/>
            <person name="Kim S.-G."/>
        </authorList>
    </citation>
    <scope>NUCLEOTIDE SEQUENCE</scope>
    <source>
        <strain evidence="1">BKB1-1</strain>
    </source>
</reference>
<keyword evidence="2" id="KW-1185">Reference proteome</keyword>
<gene>
    <name evidence="1" type="ORF">N6H18_05235</name>
</gene>
<accession>A0ABY6CS60</accession>
<evidence type="ECO:0000313" key="2">
    <source>
        <dbReference type="Proteomes" id="UP001065174"/>
    </source>
</evidence>
<dbReference type="RefSeq" id="WP_262310783.1">
    <property type="nucleotide sequence ID" value="NZ_CP106679.1"/>
</dbReference>
<sequence length="177" mass="20831">MLVLEETVRQTREAKIIEWYTEVFPAACTYIKKRGGDLENAKEIFQEALILYYERSTTSNFLLDVSEEAYLMGIVKNLWLKSHAKEQKMMSLDNVEWQAEHETSPLTEKLLSFLQHSGQKCMDLLQSFYYENLNMKEVATQYGYSSERSATVQKFKCLEKVRDNVKQKSLTYEDFMD</sequence>
<dbReference type="Gene3D" id="1.10.1740.10">
    <property type="match status" value="1"/>
</dbReference>
<dbReference type="EMBL" id="CP106679">
    <property type="protein sequence ID" value="UXP33354.1"/>
    <property type="molecule type" value="Genomic_DNA"/>
</dbReference>
<dbReference type="Proteomes" id="UP001065174">
    <property type="component" value="Chromosome"/>
</dbReference>
<protein>
    <submittedName>
        <fullName evidence="1">Sigma-70 family RNA polymerase sigma factor</fullName>
    </submittedName>
</protein>
<dbReference type="InterPro" id="IPR013325">
    <property type="entry name" value="RNA_pol_sigma_r2"/>
</dbReference>
<evidence type="ECO:0000313" key="1">
    <source>
        <dbReference type="EMBL" id="UXP33354.1"/>
    </source>
</evidence>
<proteinExistence type="predicted"/>
<name>A0ABY6CS60_9BACT</name>
<organism evidence="1 2">
    <name type="scientific">Reichenbachiella agarivorans</name>
    <dbReference type="NCBI Taxonomy" id="2979464"/>
    <lineage>
        <taxon>Bacteria</taxon>
        <taxon>Pseudomonadati</taxon>
        <taxon>Bacteroidota</taxon>
        <taxon>Cytophagia</taxon>
        <taxon>Cytophagales</taxon>
        <taxon>Reichenbachiellaceae</taxon>
        <taxon>Reichenbachiella</taxon>
    </lineage>
</organism>
<dbReference type="SUPFAM" id="SSF88946">
    <property type="entry name" value="Sigma2 domain of RNA polymerase sigma factors"/>
    <property type="match status" value="1"/>
</dbReference>